<dbReference type="RefSeq" id="WP_185502354.1">
    <property type="nucleotide sequence ID" value="NZ_JAATOD010000001.1"/>
</dbReference>
<sequence length="127" mass="14756">MSATKNNIDYIKTVQNVKSFFEEFQYLVFLLGSKNELKLRVDGILEVTNNQRQVELTAIGSLVKLYIEILNTMNPLHRYVLVKCYVDKQKDDTTLIELPYKSAQYKKIKKQAVLALAEELEIIVEKK</sequence>
<dbReference type="AlphaFoldDB" id="A0A7X1A171"/>
<dbReference type="Proteomes" id="UP000572016">
    <property type="component" value="Unassembled WGS sequence"/>
</dbReference>
<proteinExistence type="predicted"/>
<protein>
    <submittedName>
        <fullName evidence="1">Transcriptional regulator</fullName>
    </submittedName>
</protein>
<evidence type="ECO:0000313" key="2">
    <source>
        <dbReference type="Proteomes" id="UP000572016"/>
    </source>
</evidence>
<gene>
    <name evidence="1" type="ORF">HCX62_06905</name>
</gene>
<evidence type="ECO:0000313" key="1">
    <source>
        <dbReference type="EMBL" id="MBC2329784.1"/>
    </source>
</evidence>
<comment type="caution">
    <text evidence="1">The sequence shown here is derived from an EMBL/GenBank/DDBJ whole genome shotgun (WGS) entry which is preliminary data.</text>
</comment>
<dbReference type="InterPro" id="IPR006524">
    <property type="entry name" value="ArpU-like"/>
</dbReference>
<accession>A0A7X1A171</accession>
<organism evidence="1 2">
    <name type="scientific">Listeria swaminathanii</name>
    <dbReference type="NCBI Taxonomy" id="2713501"/>
    <lineage>
        <taxon>Bacteria</taxon>
        <taxon>Bacillati</taxon>
        <taxon>Bacillota</taxon>
        <taxon>Bacilli</taxon>
        <taxon>Bacillales</taxon>
        <taxon>Listeriaceae</taxon>
        <taxon>Listeria</taxon>
    </lineage>
</organism>
<reference evidence="1 2" key="1">
    <citation type="submission" date="2020-03" db="EMBL/GenBank/DDBJ databases">
        <title>Soil Listeria distribution.</title>
        <authorList>
            <person name="Liao J."/>
            <person name="Wiedmann M."/>
        </authorList>
    </citation>
    <scope>NUCLEOTIDE SEQUENCE [LARGE SCALE GENOMIC DNA]</scope>
    <source>
        <strain evidence="1 2">FSL L7-0020</strain>
    </source>
</reference>
<name>A0A7X1A171_9LIST</name>
<dbReference type="EMBL" id="JAATOD010000001">
    <property type="protein sequence ID" value="MBC2329784.1"/>
    <property type="molecule type" value="Genomic_DNA"/>
</dbReference>
<dbReference type="NCBIfam" id="TIGR01637">
    <property type="entry name" value="phage_arpU"/>
    <property type="match status" value="1"/>
</dbReference>